<reference evidence="1" key="2">
    <citation type="journal article" date="2022" name="New Phytol.">
        <title>Evolutionary transition to the ectomycorrhizal habit in the genomes of a hyperdiverse lineage of mushroom-forming fungi.</title>
        <authorList>
            <person name="Looney B."/>
            <person name="Miyauchi S."/>
            <person name="Morin E."/>
            <person name="Drula E."/>
            <person name="Courty P.E."/>
            <person name="Kohler A."/>
            <person name="Kuo A."/>
            <person name="LaButti K."/>
            <person name="Pangilinan J."/>
            <person name="Lipzen A."/>
            <person name="Riley R."/>
            <person name="Andreopoulos W."/>
            <person name="He G."/>
            <person name="Johnson J."/>
            <person name="Nolan M."/>
            <person name="Tritt A."/>
            <person name="Barry K.W."/>
            <person name="Grigoriev I.V."/>
            <person name="Nagy L.G."/>
            <person name="Hibbett D."/>
            <person name="Henrissat B."/>
            <person name="Matheny P.B."/>
            <person name="Labbe J."/>
            <person name="Martin F.M."/>
        </authorList>
    </citation>
    <scope>NUCLEOTIDE SEQUENCE</scope>
    <source>
        <strain evidence="1">FP105234-sp</strain>
    </source>
</reference>
<dbReference type="Proteomes" id="UP000814033">
    <property type="component" value="Unassembled WGS sequence"/>
</dbReference>
<evidence type="ECO:0000313" key="2">
    <source>
        <dbReference type="Proteomes" id="UP000814033"/>
    </source>
</evidence>
<comment type="caution">
    <text evidence="1">The sequence shown here is derived from an EMBL/GenBank/DDBJ whole genome shotgun (WGS) entry which is preliminary data.</text>
</comment>
<evidence type="ECO:0000313" key="1">
    <source>
        <dbReference type="EMBL" id="KAI0050909.1"/>
    </source>
</evidence>
<proteinExistence type="predicted"/>
<dbReference type="EMBL" id="MU275857">
    <property type="protein sequence ID" value="KAI0050909.1"/>
    <property type="molecule type" value="Genomic_DNA"/>
</dbReference>
<keyword evidence="2" id="KW-1185">Reference proteome</keyword>
<protein>
    <submittedName>
        <fullName evidence="1">MFS general substrate transporter</fullName>
    </submittedName>
</protein>
<name>A0ACB8S3R3_9AGAM</name>
<reference evidence="1" key="1">
    <citation type="submission" date="2021-02" db="EMBL/GenBank/DDBJ databases">
        <authorList>
            <consortium name="DOE Joint Genome Institute"/>
            <person name="Ahrendt S."/>
            <person name="Looney B.P."/>
            <person name="Miyauchi S."/>
            <person name="Morin E."/>
            <person name="Drula E."/>
            <person name="Courty P.E."/>
            <person name="Chicoki N."/>
            <person name="Fauchery L."/>
            <person name="Kohler A."/>
            <person name="Kuo A."/>
            <person name="Labutti K."/>
            <person name="Pangilinan J."/>
            <person name="Lipzen A."/>
            <person name="Riley R."/>
            <person name="Andreopoulos W."/>
            <person name="He G."/>
            <person name="Johnson J."/>
            <person name="Barry K.W."/>
            <person name="Grigoriev I.V."/>
            <person name="Nagy L."/>
            <person name="Hibbett D."/>
            <person name="Henrissat B."/>
            <person name="Matheny P.B."/>
            <person name="Labbe J."/>
            <person name="Martin F."/>
        </authorList>
    </citation>
    <scope>NUCLEOTIDE SEQUENCE</scope>
    <source>
        <strain evidence="1">FP105234-sp</strain>
    </source>
</reference>
<gene>
    <name evidence="1" type="ORF">FA95DRAFT_1486527</name>
</gene>
<accession>A0ACB8S3R3</accession>
<sequence>MSSQSPLLPRFRLFLTCCSIAANALLAGGIFTFPLLSPSLALHLKLTQPQLTTIVLSGMMGQYPFSAFAGKVIDRHGPWATSLVASALFSTGFGLFAWEISKTPDDIAAPSQSSFRHLTLCFFMAGLGTVFSYFSFLFAASKSFPSSIGFASGASTALFGLSPLFLSFVASTFFTDPVTGLNVTKFLTFLAITAGSVHFVGAFNLRLPSTVSPTALEPQETTPLSDNDVEGQSGADERDPLLPHKPRAEVTVVPVEEDGSALDLLRDPQFWWLACIVMITLGSCEMVVSNIGTIVLSLPGSSSTAGSATFNPSTDAATSKQVRLLSLASTLSRLLSGPLADFVSPVASHLPGGAPITRKHFVSRVGFLSGATLLLAGTFTALEIVVKSQDDLWLLSVGTGVVYGTTFTIMPSLISSIWGHANFGRNFGILTYAPFVGTPIFSYLYAFISAAHAGGEGVCVGHECWRLTFWIGVGTAFIACAVSLGLWRQWKGRV</sequence>
<organism evidence="1 2">
    <name type="scientific">Auriscalpium vulgare</name>
    <dbReference type="NCBI Taxonomy" id="40419"/>
    <lineage>
        <taxon>Eukaryota</taxon>
        <taxon>Fungi</taxon>
        <taxon>Dikarya</taxon>
        <taxon>Basidiomycota</taxon>
        <taxon>Agaricomycotina</taxon>
        <taxon>Agaricomycetes</taxon>
        <taxon>Russulales</taxon>
        <taxon>Auriscalpiaceae</taxon>
        <taxon>Auriscalpium</taxon>
    </lineage>
</organism>